<keyword evidence="7" id="KW-1185">Reference proteome</keyword>
<evidence type="ECO:0000256" key="4">
    <source>
        <dbReference type="RuleBase" id="RU361277"/>
    </source>
</evidence>
<keyword evidence="2 4" id="KW-0862">Zinc</keyword>
<dbReference type="EMBL" id="JACHNU010000001">
    <property type="protein sequence ID" value="MBB4661536.1"/>
    <property type="molecule type" value="Genomic_DNA"/>
</dbReference>
<dbReference type="Pfam" id="PF08240">
    <property type="entry name" value="ADH_N"/>
    <property type="match status" value="1"/>
</dbReference>
<comment type="caution">
    <text evidence="6">The sequence shown here is derived from an EMBL/GenBank/DDBJ whole genome shotgun (WGS) entry which is preliminary data.</text>
</comment>
<dbReference type="AlphaFoldDB" id="A0A840I9J6"/>
<keyword evidence="1 4" id="KW-0479">Metal-binding</keyword>
<dbReference type="SMART" id="SM00829">
    <property type="entry name" value="PKS_ER"/>
    <property type="match status" value="1"/>
</dbReference>
<evidence type="ECO:0000313" key="6">
    <source>
        <dbReference type="EMBL" id="MBB4661536.1"/>
    </source>
</evidence>
<dbReference type="PROSITE" id="PS00059">
    <property type="entry name" value="ADH_ZINC"/>
    <property type="match status" value="1"/>
</dbReference>
<proteinExistence type="inferred from homology"/>
<evidence type="ECO:0000256" key="2">
    <source>
        <dbReference type="ARBA" id="ARBA00022833"/>
    </source>
</evidence>
<evidence type="ECO:0000256" key="3">
    <source>
        <dbReference type="ARBA" id="ARBA00023002"/>
    </source>
</evidence>
<dbReference type="InterPro" id="IPR013149">
    <property type="entry name" value="ADH-like_C"/>
</dbReference>
<dbReference type="Pfam" id="PF00107">
    <property type="entry name" value="ADH_zinc_N"/>
    <property type="match status" value="1"/>
</dbReference>
<dbReference type="InterPro" id="IPR013154">
    <property type="entry name" value="ADH-like_N"/>
</dbReference>
<dbReference type="SUPFAM" id="SSF51735">
    <property type="entry name" value="NAD(P)-binding Rossmann-fold domains"/>
    <property type="match status" value="1"/>
</dbReference>
<dbReference type="Gene3D" id="3.90.180.10">
    <property type="entry name" value="Medium-chain alcohol dehydrogenases, catalytic domain"/>
    <property type="match status" value="1"/>
</dbReference>
<dbReference type="PANTHER" id="PTHR43401:SF2">
    <property type="entry name" value="L-THREONINE 3-DEHYDROGENASE"/>
    <property type="match status" value="1"/>
</dbReference>
<dbReference type="Proteomes" id="UP000585272">
    <property type="component" value="Unassembled WGS sequence"/>
</dbReference>
<dbReference type="InterPro" id="IPR050129">
    <property type="entry name" value="Zn_alcohol_dh"/>
</dbReference>
<gene>
    <name evidence="6" type="ORF">BDZ31_001109</name>
</gene>
<dbReference type="GO" id="GO:0008270">
    <property type="term" value="F:zinc ion binding"/>
    <property type="evidence" value="ECO:0007669"/>
    <property type="project" value="InterPro"/>
</dbReference>
<dbReference type="Gene3D" id="3.40.50.720">
    <property type="entry name" value="NAD(P)-binding Rossmann-like Domain"/>
    <property type="match status" value="1"/>
</dbReference>
<organism evidence="6 7">
    <name type="scientific">Conexibacter arvalis</name>
    <dbReference type="NCBI Taxonomy" id="912552"/>
    <lineage>
        <taxon>Bacteria</taxon>
        <taxon>Bacillati</taxon>
        <taxon>Actinomycetota</taxon>
        <taxon>Thermoleophilia</taxon>
        <taxon>Solirubrobacterales</taxon>
        <taxon>Conexibacteraceae</taxon>
        <taxon>Conexibacter</taxon>
    </lineage>
</organism>
<protein>
    <submittedName>
        <fullName evidence="6">Threonine dehydrogenase-like Zn-dependent dehydrogenase</fullName>
    </submittedName>
</protein>
<sequence>MTTATSARTMRAAIFEGPGRLVLGERPVPAIAAPDEVLIAVEACGVCGTDVHILADPPGHPAKAGCVLGHELVGRIAEVGPEALDVAVGDRVVVAPNLNCGGCDACKRGLLAHCERFTTIGIFRDGGMASHVVAPAHACHRISDALPARVAALVEPLSCVYNGIEQARLVPGETAVVLGAGAIGLMFAALLRAGGASRVVVVEPGELRREIALRIGASAALDPRAEGFAEALEAALGTAVGADVVVDAVGSQLPAAIGHAAPRGRVLLFGMDARAHGEVPQVEITRRELVVFGTYIGDHTFPATIRLLESGVVDLTPLISHWVGLDELPATLEAVRGDSVVKAVVDLARAA</sequence>
<dbReference type="InterPro" id="IPR002328">
    <property type="entry name" value="ADH_Zn_CS"/>
</dbReference>
<dbReference type="InterPro" id="IPR011032">
    <property type="entry name" value="GroES-like_sf"/>
</dbReference>
<reference evidence="6 7" key="1">
    <citation type="submission" date="2020-08" db="EMBL/GenBank/DDBJ databases">
        <title>Genomic Encyclopedia of Archaeal and Bacterial Type Strains, Phase II (KMG-II): from individual species to whole genera.</title>
        <authorList>
            <person name="Goeker M."/>
        </authorList>
    </citation>
    <scope>NUCLEOTIDE SEQUENCE [LARGE SCALE GENOMIC DNA]</scope>
    <source>
        <strain evidence="6 7">DSM 23288</strain>
    </source>
</reference>
<evidence type="ECO:0000259" key="5">
    <source>
        <dbReference type="SMART" id="SM00829"/>
    </source>
</evidence>
<name>A0A840I9J6_9ACTN</name>
<comment type="cofactor">
    <cofactor evidence="4">
        <name>Zn(2+)</name>
        <dbReference type="ChEBI" id="CHEBI:29105"/>
    </cofactor>
</comment>
<evidence type="ECO:0000313" key="7">
    <source>
        <dbReference type="Proteomes" id="UP000585272"/>
    </source>
</evidence>
<accession>A0A840I9J6</accession>
<dbReference type="PANTHER" id="PTHR43401">
    <property type="entry name" value="L-THREONINE 3-DEHYDROGENASE"/>
    <property type="match status" value="1"/>
</dbReference>
<feature type="domain" description="Enoyl reductase (ER)" evidence="5">
    <location>
        <begin position="19"/>
        <end position="345"/>
    </location>
</feature>
<dbReference type="RefSeq" id="WP_183339779.1">
    <property type="nucleotide sequence ID" value="NZ_JACHNU010000001.1"/>
</dbReference>
<dbReference type="GO" id="GO:0016491">
    <property type="term" value="F:oxidoreductase activity"/>
    <property type="evidence" value="ECO:0007669"/>
    <property type="project" value="UniProtKB-KW"/>
</dbReference>
<dbReference type="InterPro" id="IPR036291">
    <property type="entry name" value="NAD(P)-bd_dom_sf"/>
</dbReference>
<comment type="similarity">
    <text evidence="4">Belongs to the zinc-containing alcohol dehydrogenase family.</text>
</comment>
<dbReference type="InterPro" id="IPR020843">
    <property type="entry name" value="ER"/>
</dbReference>
<keyword evidence="3" id="KW-0560">Oxidoreductase</keyword>
<dbReference type="SUPFAM" id="SSF50129">
    <property type="entry name" value="GroES-like"/>
    <property type="match status" value="1"/>
</dbReference>
<evidence type="ECO:0000256" key="1">
    <source>
        <dbReference type="ARBA" id="ARBA00022723"/>
    </source>
</evidence>